<dbReference type="GO" id="GO:0016567">
    <property type="term" value="P:protein ubiquitination"/>
    <property type="evidence" value="ECO:0007669"/>
    <property type="project" value="InterPro"/>
</dbReference>
<evidence type="ECO:0000256" key="9">
    <source>
        <dbReference type="SAM" id="MobiDB-lite"/>
    </source>
</evidence>
<dbReference type="InterPro" id="IPR011989">
    <property type="entry name" value="ARM-like"/>
</dbReference>
<dbReference type="InterPro" id="IPR016024">
    <property type="entry name" value="ARM-type_fold"/>
</dbReference>
<name>A0A9Q0QW61_9MAGN</name>
<keyword evidence="6" id="KW-0677">Repeat</keyword>
<feature type="domain" description="U-box" evidence="10">
    <location>
        <begin position="25"/>
        <end position="99"/>
    </location>
</feature>
<dbReference type="PANTHER" id="PTHR23315:SF339">
    <property type="entry name" value="U-BOX DOMAIN-CONTAINING PROTEIN 40"/>
    <property type="match status" value="1"/>
</dbReference>
<dbReference type="InterPro" id="IPR058678">
    <property type="entry name" value="ARM_PUB"/>
</dbReference>
<dbReference type="Gene3D" id="3.30.40.10">
    <property type="entry name" value="Zinc/RING finger domain, C3HC4 (zinc finger)"/>
    <property type="match status" value="1"/>
</dbReference>
<proteinExistence type="predicted"/>
<dbReference type="SMART" id="SM00185">
    <property type="entry name" value="ARM"/>
    <property type="match status" value="3"/>
</dbReference>
<sequence length="536" mass="58949">MGRGKHRWKILFYRSQSALKSESKQPPKEFVCPISGSLMADPVIVASGHTLERICVEVCKDLGFTPILPDESKPNFSTVIPNVAIKSTILNWCRANGVERPKPPELSSVQKLACALMPPEKLTFKCKMEEEESEEEKISVSVEKEELLKGVAENPPVKFSYAATELNRRPTHFYTSSDESVITAIPTTPLPFATRPSCYSSSSSSDNVTDESLNPVSPEEEEIVVKLKSLQVFDQEETVISLRKITRTNPDMRVPLCSNRLLSVLKSLLISRYSVIQINAVASLVNLSLEKINKVKIVRAGIVPPLIDVLKGGFPEAQEHAAGALFSLALDDDNKMAIGVLGALPPLLHILRSESERARHDSALALYHLSLVQSNRSKLVKLGSVPTLLAMVKGGDLASRVLLILCNLAACAEGRTTLLDANAVECFVGMLRKKELDSETTRENCVGALYALSQGSLRFKVLAKEAGAAEVLREVEERGSERAREKAKRILQMMRGTGRYHEDEGEEVDWESMLDSGVLSQTRPRLSQNESVANST</sequence>
<evidence type="ECO:0000256" key="7">
    <source>
        <dbReference type="ARBA" id="ARBA00022786"/>
    </source>
</evidence>
<gene>
    <name evidence="11" type="ORF">NE237_007362</name>
</gene>
<comment type="function">
    <text evidence="2">Functions as an E3 ubiquitin ligase.</text>
</comment>
<evidence type="ECO:0000313" key="11">
    <source>
        <dbReference type="EMBL" id="KAJ4974188.1"/>
    </source>
</evidence>
<evidence type="ECO:0000256" key="2">
    <source>
        <dbReference type="ARBA" id="ARBA00003861"/>
    </source>
</evidence>
<dbReference type="PANTHER" id="PTHR23315">
    <property type="entry name" value="U BOX DOMAIN-CONTAINING"/>
    <property type="match status" value="1"/>
</dbReference>
<evidence type="ECO:0000256" key="8">
    <source>
        <dbReference type="PROSITE-ProRule" id="PRU00259"/>
    </source>
</evidence>
<dbReference type="SUPFAM" id="SSF57850">
    <property type="entry name" value="RING/U-box"/>
    <property type="match status" value="1"/>
</dbReference>
<evidence type="ECO:0000256" key="4">
    <source>
        <dbReference type="ARBA" id="ARBA00012483"/>
    </source>
</evidence>
<dbReference type="Gene3D" id="1.25.10.10">
    <property type="entry name" value="Leucine-rich Repeat Variant"/>
    <property type="match status" value="1"/>
</dbReference>
<feature type="compositionally biased region" description="Polar residues" evidence="9">
    <location>
        <begin position="206"/>
        <end position="215"/>
    </location>
</feature>
<feature type="region of interest" description="Disordered" evidence="9">
    <location>
        <begin position="196"/>
        <end position="215"/>
    </location>
</feature>
<feature type="repeat" description="ARM" evidence="8">
    <location>
        <begin position="342"/>
        <end position="384"/>
    </location>
</feature>
<dbReference type="EMBL" id="JAMYWD010000004">
    <property type="protein sequence ID" value="KAJ4974188.1"/>
    <property type="molecule type" value="Genomic_DNA"/>
</dbReference>
<dbReference type="SMART" id="SM00504">
    <property type="entry name" value="Ubox"/>
    <property type="match status" value="1"/>
</dbReference>
<dbReference type="PROSITE" id="PS50176">
    <property type="entry name" value="ARM_REPEAT"/>
    <property type="match status" value="2"/>
</dbReference>
<evidence type="ECO:0000256" key="5">
    <source>
        <dbReference type="ARBA" id="ARBA00022679"/>
    </source>
</evidence>
<dbReference type="InterPro" id="IPR013083">
    <property type="entry name" value="Znf_RING/FYVE/PHD"/>
</dbReference>
<dbReference type="Pfam" id="PF04564">
    <property type="entry name" value="U-box"/>
    <property type="match status" value="1"/>
</dbReference>
<keyword evidence="12" id="KW-1185">Reference proteome</keyword>
<reference evidence="11" key="1">
    <citation type="journal article" date="2023" name="Plant J.">
        <title>The genome of the king protea, Protea cynaroides.</title>
        <authorList>
            <person name="Chang J."/>
            <person name="Duong T.A."/>
            <person name="Schoeman C."/>
            <person name="Ma X."/>
            <person name="Roodt D."/>
            <person name="Barker N."/>
            <person name="Li Z."/>
            <person name="Van de Peer Y."/>
            <person name="Mizrachi E."/>
        </authorList>
    </citation>
    <scope>NUCLEOTIDE SEQUENCE</scope>
    <source>
        <tissue evidence="11">Young leaves</tissue>
    </source>
</reference>
<dbReference type="GO" id="GO:0061630">
    <property type="term" value="F:ubiquitin protein ligase activity"/>
    <property type="evidence" value="ECO:0007669"/>
    <property type="project" value="UniProtKB-EC"/>
</dbReference>
<dbReference type="Proteomes" id="UP001141806">
    <property type="component" value="Unassembled WGS sequence"/>
</dbReference>
<dbReference type="AlphaFoldDB" id="A0A9Q0QW61"/>
<organism evidence="11 12">
    <name type="scientific">Protea cynaroides</name>
    <dbReference type="NCBI Taxonomy" id="273540"/>
    <lineage>
        <taxon>Eukaryota</taxon>
        <taxon>Viridiplantae</taxon>
        <taxon>Streptophyta</taxon>
        <taxon>Embryophyta</taxon>
        <taxon>Tracheophyta</taxon>
        <taxon>Spermatophyta</taxon>
        <taxon>Magnoliopsida</taxon>
        <taxon>Proteales</taxon>
        <taxon>Proteaceae</taxon>
        <taxon>Protea</taxon>
    </lineage>
</organism>
<dbReference type="SUPFAM" id="SSF48371">
    <property type="entry name" value="ARM repeat"/>
    <property type="match status" value="1"/>
</dbReference>
<dbReference type="InterPro" id="IPR000225">
    <property type="entry name" value="Armadillo"/>
</dbReference>
<keyword evidence="5" id="KW-0808">Transferase</keyword>
<comment type="caution">
    <text evidence="11">The sequence shown here is derived from an EMBL/GenBank/DDBJ whole genome shotgun (WGS) entry which is preliminary data.</text>
</comment>
<feature type="repeat" description="ARM" evidence="8">
    <location>
        <begin position="301"/>
        <end position="338"/>
    </location>
</feature>
<dbReference type="OrthoDB" id="7537227at2759"/>
<protein>
    <recommendedName>
        <fullName evidence="4">RING-type E3 ubiquitin transferase</fullName>
        <ecNumber evidence="4">2.3.2.27</ecNumber>
    </recommendedName>
</protein>
<dbReference type="EC" id="2.3.2.27" evidence="4"/>
<evidence type="ECO:0000256" key="1">
    <source>
        <dbReference type="ARBA" id="ARBA00000900"/>
    </source>
</evidence>
<evidence type="ECO:0000256" key="6">
    <source>
        <dbReference type="ARBA" id="ARBA00022737"/>
    </source>
</evidence>
<dbReference type="Pfam" id="PF25598">
    <property type="entry name" value="ARM_PUB"/>
    <property type="match status" value="1"/>
</dbReference>
<comment type="catalytic activity">
    <reaction evidence="1">
        <text>S-ubiquitinyl-[E2 ubiquitin-conjugating enzyme]-L-cysteine + [acceptor protein]-L-lysine = [E2 ubiquitin-conjugating enzyme]-L-cysteine + N(6)-ubiquitinyl-[acceptor protein]-L-lysine.</text>
        <dbReference type="EC" id="2.3.2.27"/>
    </reaction>
</comment>
<evidence type="ECO:0000256" key="3">
    <source>
        <dbReference type="ARBA" id="ARBA00004906"/>
    </source>
</evidence>
<evidence type="ECO:0000313" key="12">
    <source>
        <dbReference type="Proteomes" id="UP001141806"/>
    </source>
</evidence>
<comment type="pathway">
    <text evidence="3">Protein modification; protein ubiquitination.</text>
</comment>
<accession>A0A9Q0QW61</accession>
<dbReference type="InterPro" id="IPR003613">
    <property type="entry name" value="Ubox_domain"/>
</dbReference>
<dbReference type="FunFam" id="1.25.10.10:FF:000578">
    <property type="entry name" value="RING-type E3 ubiquitin transferase"/>
    <property type="match status" value="1"/>
</dbReference>
<keyword evidence="7" id="KW-0833">Ubl conjugation pathway</keyword>
<evidence type="ECO:0000259" key="10">
    <source>
        <dbReference type="PROSITE" id="PS51698"/>
    </source>
</evidence>
<dbReference type="PROSITE" id="PS51698">
    <property type="entry name" value="U_BOX"/>
    <property type="match status" value="1"/>
</dbReference>